<dbReference type="GO" id="GO:0003677">
    <property type="term" value="F:DNA binding"/>
    <property type="evidence" value="ECO:0007669"/>
    <property type="project" value="UniProtKB-KW"/>
</dbReference>
<evidence type="ECO:0000256" key="1">
    <source>
        <dbReference type="ARBA" id="ARBA00023125"/>
    </source>
</evidence>
<accession>A0A4R6U6E6</accession>
<keyword evidence="2" id="KW-1133">Transmembrane helix</keyword>
<dbReference type="Proteomes" id="UP000295632">
    <property type="component" value="Unassembled WGS sequence"/>
</dbReference>
<evidence type="ECO:0000313" key="5">
    <source>
        <dbReference type="Proteomes" id="UP000295632"/>
    </source>
</evidence>
<dbReference type="Pfam" id="PF01381">
    <property type="entry name" value="HTH_3"/>
    <property type="match status" value="1"/>
</dbReference>
<sequence>MNTVATNIKSKRKEREMTQQELADALNVSRTTVSNWETGRNYPDLETVIAISDVLEISLDILLKEEKPMVKEFISEIRVSSKRKLALKILIPLLVFTLLYTGYMVVMNVGVVKDVFFPHETGISNGEYAVDEWRPLFFRGEDHLIMNGFFWDMKLTSGGYINAGDIWIRVKDTSGNLVVEETLIPRNSTIELNALETEKKYFFEVKSYDDYVAVSIN</sequence>
<keyword evidence="2" id="KW-0472">Membrane</keyword>
<dbReference type="PROSITE" id="PS50943">
    <property type="entry name" value="HTH_CROC1"/>
    <property type="match status" value="1"/>
</dbReference>
<dbReference type="InterPro" id="IPR010982">
    <property type="entry name" value="Lambda_DNA-bd_dom_sf"/>
</dbReference>
<dbReference type="PANTHER" id="PTHR46558:SF15">
    <property type="entry name" value="HELIX-TURN-HELIX DOMAIN PROTEIN"/>
    <property type="match status" value="1"/>
</dbReference>
<keyword evidence="1 4" id="KW-0238">DNA-binding</keyword>
<dbReference type="SMART" id="SM00530">
    <property type="entry name" value="HTH_XRE"/>
    <property type="match status" value="1"/>
</dbReference>
<dbReference type="OrthoDB" id="9812495at2"/>
<dbReference type="Gene3D" id="1.10.260.40">
    <property type="entry name" value="lambda repressor-like DNA-binding domains"/>
    <property type="match status" value="1"/>
</dbReference>
<evidence type="ECO:0000313" key="4">
    <source>
        <dbReference type="EMBL" id="TDQ41172.1"/>
    </source>
</evidence>
<evidence type="ECO:0000259" key="3">
    <source>
        <dbReference type="PROSITE" id="PS50943"/>
    </source>
</evidence>
<protein>
    <submittedName>
        <fullName evidence="4">DNA-binding XRE family transcriptional regulator</fullName>
    </submittedName>
</protein>
<keyword evidence="5" id="KW-1185">Reference proteome</keyword>
<name>A0A4R6U6E6_9BACI</name>
<organism evidence="4 5">
    <name type="scientific">Aureibacillus halotolerans</name>
    <dbReference type="NCBI Taxonomy" id="1508390"/>
    <lineage>
        <taxon>Bacteria</taxon>
        <taxon>Bacillati</taxon>
        <taxon>Bacillota</taxon>
        <taxon>Bacilli</taxon>
        <taxon>Bacillales</taxon>
        <taxon>Bacillaceae</taxon>
        <taxon>Aureibacillus</taxon>
    </lineage>
</organism>
<dbReference type="RefSeq" id="WP_133579773.1">
    <property type="nucleotide sequence ID" value="NZ_SNYJ01000004.1"/>
</dbReference>
<comment type="caution">
    <text evidence="4">The sequence shown here is derived from an EMBL/GenBank/DDBJ whole genome shotgun (WGS) entry which is preliminary data.</text>
</comment>
<feature type="transmembrane region" description="Helical" evidence="2">
    <location>
        <begin position="85"/>
        <end position="106"/>
    </location>
</feature>
<dbReference type="PANTHER" id="PTHR46558">
    <property type="entry name" value="TRACRIPTIONAL REGULATORY PROTEIN-RELATED-RELATED"/>
    <property type="match status" value="1"/>
</dbReference>
<dbReference type="SUPFAM" id="SSF47413">
    <property type="entry name" value="lambda repressor-like DNA-binding domains"/>
    <property type="match status" value="1"/>
</dbReference>
<reference evidence="4 5" key="1">
    <citation type="submission" date="2019-03" db="EMBL/GenBank/DDBJ databases">
        <title>Genomic Encyclopedia of Type Strains, Phase IV (KMG-IV): sequencing the most valuable type-strain genomes for metagenomic binning, comparative biology and taxonomic classification.</title>
        <authorList>
            <person name="Goeker M."/>
        </authorList>
    </citation>
    <scope>NUCLEOTIDE SEQUENCE [LARGE SCALE GENOMIC DNA]</scope>
    <source>
        <strain evidence="4 5">DSM 28697</strain>
    </source>
</reference>
<feature type="domain" description="HTH cro/C1-type" evidence="3">
    <location>
        <begin position="8"/>
        <end position="62"/>
    </location>
</feature>
<evidence type="ECO:0000256" key="2">
    <source>
        <dbReference type="SAM" id="Phobius"/>
    </source>
</evidence>
<dbReference type="CDD" id="cd00093">
    <property type="entry name" value="HTH_XRE"/>
    <property type="match status" value="1"/>
</dbReference>
<dbReference type="AlphaFoldDB" id="A0A4R6U6E6"/>
<dbReference type="InterPro" id="IPR001387">
    <property type="entry name" value="Cro/C1-type_HTH"/>
</dbReference>
<proteinExistence type="predicted"/>
<dbReference type="EMBL" id="SNYJ01000004">
    <property type="protein sequence ID" value="TDQ41172.1"/>
    <property type="molecule type" value="Genomic_DNA"/>
</dbReference>
<keyword evidence="2" id="KW-0812">Transmembrane</keyword>
<gene>
    <name evidence="4" type="ORF">EV213_104170</name>
</gene>